<keyword evidence="5" id="KW-0805">Transcription regulation</keyword>
<dbReference type="PRINTS" id="PR00032">
    <property type="entry name" value="HTHARAC"/>
</dbReference>
<keyword evidence="3 8" id="KW-0597">Phosphoprotein</keyword>
<dbReference type="InterPro" id="IPR018060">
    <property type="entry name" value="HTH_AraC"/>
</dbReference>
<dbReference type="PANTHER" id="PTHR42713:SF3">
    <property type="entry name" value="TRANSCRIPTIONAL REGULATORY PROTEIN HPTR"/>
    <property type="match status" value="1"/>
</dbReference>
<dbReference type="InterPro" id="IPR009057">
    <property type="entry name" value="Homeodomain-like_sf"/>
</dbReference>
<evidence type="ECO:0000259" key="10">
    <source>
        <dbReference type="PROSITE" id="PS50110"/>
    </source>
</evidence>
<reference evidence="12" key="1">
    <citation type="journal article" date="2019" name="Int. J. Syst. Evol. Microbiol.">
        <title>The Global Catalogue of Microorganisms (GCM) 10K type strain sequencing project: providing services to taxonomists for standard genome sequencing and annotation.</title>
        <authorList>
            <consortium name="The Broad Institute Genomics Platform"/>
            <consortium name="The Broad Institute Genome Sequencing Center for Infectious Disease"/>
            <person name="Wu L."/>
            <person name="Ma J."/>
        </authorList>
    </citation>
    <scope>NUCLEOTIDE SEQUENCE [LARGE SCALE GENOMIC DNA]</scope>
    <source>
        <strain evidence="12">JCM 17250</strain>
    </source>
</reference>
<dbReference type="InterPro" id="IPR011006">
    <property type="entry name" value="CheY-like_superfamily"/>
</dbReference>
<keyword evidence="12" id="KW-1185">Reference proteome</keyword>
<dbReference type="SMART" id="SM00342">
    <property type="entry name" value="HTH_ARAC"/>
    <property type="match status" value="1"/>
</dbReference>
<gene>
    <name evidence="11" type="ORF">GCM10022410_23230</name>
</gene>
<evidence type="ECO:0000256" key="1">
    <source>
        <dbReference type="ARBA" id="ARBA00004496"/>
    </source>
</evidence>
<dbReference type="SUPFAM" id="SSF52172">
    <property type="entry name" value="CheY-like"/>
    <property type="match status" value="1"/>
</dbReference>
<dbReference type="Gene3D" id="1.10.10.60">
    <property type="entry name" value="Homeodomain-like"/>
    <property type="match status" value="2"/>
</dbReference>
<name>A0ABP7W041_9BACI</name>
<keyword evidence="6" id="KW-0238">DNA-binding</keyword>
<evidence type="ECO:0000313" key="12">
    <source>
        <dbReference type="Proteomes" id="UP001501734"/>
    </source>
</evidence>
<dbReference type="PROSITE" id="PS01124">
    <property type="entry name" value="HTH_ARAC_FAMILY_2"/>
    <property type="match status" value="1"/>
</dbReference>
<comment type="subcellular location">
    <subcellularLocation>
        <location evidence="1">Cytoplasm</location>
    </subcellularLocation>
</comment>
<evidence type="ECO:0000256" key="5">
    <source>
        <dbReference type="ARBA" id="ARBA00023015"/>
    </source>
</evidence>
<dbReference type="InterPro" id="IPR001789">
    <property type="entry name" value="Sig_transdc_resp-reg_receiver"/>
</dbReference>
<comment type="caution">
    <text evidence="11">The sequence shown here is derived from an EMBL/GenBank/DDBJ whole genome shotgun (WGS) entry which is preliminary data.</text>
</comment>
<dbReference type="InterPro" id="IPR020449">
    <property type="entry name" value="Tscrpt_reg_AraC-type_HTH"/>
</dbReference>
<dbReference type="SMART" id="SM00448">
    <property type="entry name" value="REC"/>
    <property type="match status" value="1"/>
</dbReference>
<evidence type="ECO:0000256" key="4">
    <source>
        <dbReference type="ARBA" id="ARBA00023012"/>
    </source>
</evidence>
<evidence type="ECO:0000256" key="6">
    <source>
        <dbReference type="ARBA" id="ARBA00023125"/>
    </source>
</evidence>
<evidence type="ECO:0000313" key="11">
    <source>
        <dbReference type="EMBL" id="GAA4077906.1"/>
    </source>
</evidence>
<evidence type="ECO:0000259" key="9">
    <source>
        <dbReference type="PROSITE" id="PS01124"/>
    </source>
</evidence>
<keyword evidence="2" id="KW-0963">Cytoplasm</keyword>
<sequence length="514" mass="59935">MNRIVIVDDEQFVRKGIIALVDWEKINYHVVGEASNGEDALELILNEKPDVVLTDIRMPVFDGLKLIKKVKELAIKVPKFIIISGYNDFEYAQRAVRLSVTDFILKPIDKDELEETFMNLAPIIEREYLEERANQRFVNFSLYQRIIAEGNEPTTQELAVLTGDIDKRNCYLIIDIRENPLSDKADEQISRAISDFIGDPYVFLHPFEHDHFGVILQEKHLPQNINEVTWFLSRLKSHLEKELGNQVFLFAGEVEAGLSGLLKSYQTALVTSERRYIQLDDHPLMYNDTIAKNHEENKPLDDQLITELIEKIEENKPKEIRKQVDKWVDEVLKSGTSVDSVKMFLFQLEKKLESTIHQLSGDEDAENELESLVAIFEQRKTLGELKQDLEVYVLKAGEVICKLSKERYNGDIYKVKRYINKHYHENLTLKKIAGKFFMNPVYLGQLFKKTYGIYFKDYLLEIRIEKAKQILRQTDMRIYEVAEQVGFGSPDYFVTQFEKMEGSTPSKYRQRIIN</sequence>
<dbReference type="Pfam" id="PF00072">
    <property type="entry name" value="Response_reg"/>
    <property type="match status" value="1"/>
</dbReference>
<dbReference type="InterPro" id="IPR051552">
    <property type="entry name" value="HptR"/>
</dbReference>
<dbReference type="Proteomes" id="UP001501734">
    <property type="component" value="Unassembled WGS sequence"/>
</dbReference>
<evidence type="ECO:0000256" key="3">
    <source>
        <dbReference type="ARBA" id="ARBA00022553"/>
    </source>
</evidence>
<dbReference type="RefSeq" id="WP_344913357.1">
    <property type="nucleotide sequence ID" value="NZ_BAABDL010000125.1"/>
</dbReference>
<dbReference type="PROSITE" id="PS00041">
    <property type="entry name" value="HTH_ARAC_FAMILY_1"/>
    <property type="match status" value="1"/>
</dbReference>
<dbReference type="PROSITE" id="PS50110">
    <property type="entry name" value="RESPONSE_REGULATORY"/>
    <property type="match status" value="1"/>
</dbReference>
<accession>A0ABP7W041</accession>
<dbReference type="EMBL" id="BAABDL010000125">
    <property type="protein sequence ID" value="GAA4077906.1"/>
    <property type="molecule type" value="Genomic_DNA"/>
</dbReference>
<dbReference type="SUPFAM" id="SSF46689">
    <property type="entry name" value="Homeodomain-like"/>
    <property type="match status" value="2"/>
</dbReference>
<feature type="domain" description="Response regulatory" evidence="10">
    <location>
        <begin position="3"/>
        <end position="121"/>
    </location>
</feature>
<dbReference type="InterPro" id="IPR018062">
    <property type="entry name" value="HTH_AraC-typ_CS"/>
</dbReference>
<feature type="domain" description="HTH araC/xylS-type" evidence="9">
    <location>
        <begin position="413"/>
        <end position="511"/>
    </location>
</feature>
<organism evidence="11 12">
    <name type="scientific">Amphibacillus indicireducens</name>
    <dbReference type="NCBI Taxonomy" id="1076330"/>
    <lineage>
        <taxon>Bacteria</taxon>
        <taxon>Bacillati</taxon>
        <taxon>Bacillota</taxon>
        <taxon>Bacilli</taxon>
        <taxon>Bacillales</taxon>
        <taxon>Bacillaceae</taxon>
        <taxon>Amphibacillus</taxon>
    </lineage>
</organism>
<dbReference type="CDD" id="cd17536">
    <property type="entry name" value="REC_YesN-like"/>
    <property type="match status" value="1"/>
</dbReference>
<evidence type="ECO:0000256" key="8">
    <source>
        <dbReference type="PROSITE-ProRule" id="PRU00169"/>
    </source>
</evidence>
<proteinExistence type="predicted"/>
<dbReference type="PANTHER" id="PTHR42713">
    <property type="entry name" value="HISTIDINE KINASE-RELATED"/>
    <property type="match status" value="1"/>
</dbReference>
<dbReference type="Pfam" id="PF12833">
    <property type="entry name" value="HTH_18"/>
    <property type="match status" value="1"/>
</dbReference>
<protein>
    <submittedName>
        <fullName evidence="11">Response regulator transcription factor</fullName>
    </submittedName>
</protein>
<keyword evidence="4" id="KW-0902">Two-component regulatory system</keyword>
<dbReference type="Gene3D" id="3.40.50.2300">
    <property type="match status" value="1"/>
</dbReference>
<keyword evidence="7" id="KW-0804">Transcription</keyword>
<feature type="modified residue" description="4-aspartylphosphate" evidence="8">
    <location>
        <position position="55"/>
    </location>
</feature>
<evidence type="ECO:0000256" key="2">
    <source>
        <dbReference type="ARBA" id="ARBA00022490"/>
    </source>
</evidence>
<evidence type="ECO:0000256" key="7">
    <source>
        <dbReference type="ARBA" id="ARBA00023163"/>
    </source>
</evidence>